<gene>
    <name evidence="3" type="primary">8233828</name>
    <name evidence="2" type="ORF">Phum_PHUM019650</name>
</gene>
<sequence length="106" mass="12290">MTGLLKLLLLVFQVGFVLSFKKDYVSYDNYKVYNVLHCGSDIVDKYTLLKQQKYVNNDGSDFCMQTYLVPPHKELKFLGILRSAGINKFNLTNDNLGRYVCETLFF</sequence>
<reference evidence="2" key="2">
    <citation type="submission" date="2007-04" db="EMBL/GenBank/DDBJ databases">
        <title>The genome of the human body louse.</title>
        <authorList>
            <consortium name="The Human Body Louse Genome Consortium"/>
            <person name="Kirkness E."/>
            <person name="Walenz B."/>
            <person name="Hass B."/>
            <person name="Bruggner R."/>
            <person name="Strausberg R."/>
        </authorList>
    </citation>
    <scope>NUCLEOTIDE SEQUENCE</scope>
    <source>
        <strain evidence="2">USDA</strain>
    </source>
</reference>
<dbReference type="KEGG" id="phu:Phum_PHUM019650"/>
<feature type="signal peptide" evidence="1">
    <location>
        <begin position="1"/>
        <end position="19"/>
    </location>
</feature>
<dbReference type="RefSeq" id="XP_002422866.1">
    <property type="nucleotide sequence ID" value="XM_002422821.1"/>
</dbReference>
<dbReference type="AlphaFoldDB" id="E0V9S2"/>
<keyword evidence="1" id="KW-0732">Signal</keyword>
<reference evidence="2" key="1">
    <citation type="submission" date="2007-04" db="EMBL/GenBank/DDBJ databases">
        <title>Annotation of Pediculus humanus corporis strain USDA.</title>
        <authorList>
            <person name="Kirkness E."/>
            <person name="Hannick L."/>
            <person name="Hass B."/>
            <person name="Bruggner R."/>
            <person name="Lawson D."/>
            <person name="Bidwell S."/>
            <person name="Joardar V."/>
            <person name="Caler E."/>
            <person name="Walenz B."/>
            <person name="Inman J."/>
            <person name="Schobel S."/>
            <person name="Galinsky K."/>
            <person name="Amedeo P."/>
            <person name="Strausberg R."/>
        </authorList>
    </citation>
    <scope>NUCLEOTIDE SEQUENCE</scope>
    <source>
        <strain evidence="2">USDA</strain>
    </source>
</reference>
<dbReference type="Proteomes" id="UP000009046">
    <property type="component" value="Unassembled WGS sequence"/>
</dbReference>
<accession>E0V9S2</accession>
<protein>
    <submittedName>
        <fullName evidence="2 3">Uncharacterized protein</fullName>
    </submittedName>
</protein>
<name>E0V9S2_PEDHC</name>
<dbReference type="InParanoid" id="E0V9S2"/>
<dbReference type="EnsemblMetazoa" id="PHUM019650-RA">
    <property type="protein sequence ID" value="PHUM019650-PA"/>
    <property type="gene ID" value="PHUM019650"/>
</dbReference>
<dbReference type="EMBL" id="AAZO01000238">
    <property type="status" value="NOT_ANNOTATED_CDS"/>
    <property type="molecule type" value="Genomic_DNA"/>
</dbReference>
<dbReference type="EMBL" id="DS234996">
    <property type="protein sequence ID" value="EEB10128.1"/>
    <property type="molecule type" value="Genomic_DNA"/>
</dbReference>
<dbReference type="GeneID" id="8233828"/>
<evidence type="ECO:0000256" key="1">
    <source>
        <dbReference type="SAM" id="SignalP"/>
    </source>
</evidence>
<evidence type="ECO:0000313" key="4">
    <source>
        <dbReference type="Proteomes" id="UP000009046"/>
    </source>
</evidence>
<reference evidence="3" key="3">
    <citation type="submission" date="2021-02" db="UniProtKB">
        <authorList>
            <consortium name="EnsemblMetazoa"/>
        </authorList>
    </citation>
    <scope>IDENTIFICATION</scope>
    <source>
        <strain evidence="3">USDA</strain>
    </source>
</reference>
<feature type="chain" id="PRO_5014570008" evidence="1">
    <location>
        <begin position="20"/>
        <end position="106"/>
    </location>
</feature>
<evidence type="ECO:0000313" key="3">
    <source>
        <dbReference type="EnsemblMetazoa" id="PHUM019650-PA"/>
    </source>
</evidence>
<organism>
    <name type="scientific">Pediculus humanus subsp. corporis</name>
    <name type="common">Body louse</name>
    <dbReference type="NCBI Taxonomy" id="121224"/>
    <lineage>
        <taxon>Eukaryota</taxon>
        <taxon>Metazoa</taxon>
        <taxon>Ecdysozoa</taxon>
        <taxon>Arthropoda</taxon>
        <taxon>Hexapoda</taxon>
        <taxon>Insecta</taxon>
        <taxon>Pterygota</taxon>
        <taxon>Neoptera</taxon>
        <taxon>Paraneoptera</taxon>
        <taxon>Psocodea</taxon>
        <taxon>Troctomorpha</taxon>
        <taxon>Phthiraptera</taxon>
        <taxon>Anoplura</taxon>
        <taxon>Pediculidae</taxon>
        <taxon>Pediculus</taxon>
    </lineage>
</organism>
<dbReference type="HOGENOM" id="CLU_2226312_0_0_1"/>
<keyword evidence="4" id="KW-1185">Reference proteome</keyword>
<dbReference type="VEuPathDB" id="VectorBase:PHUM019650"/>
<proteinExistence type="predicted"/>
<evidence type="ECO:0000313" key="2">
    <source>
        <dbReference type="EMBL" id="EEB10128.1"/>
    </source>
</evidence>
<dbReference type="CTD" id="8233828"/>